<evidence type="ECO:0000256" key="5">
    <source>
        <dbReference type="PIRSR" id="PIRSR622684-1"/>
    </source>
</evidence>
<evidence type="ECO:0000313" key="8">
    <source>
        <dbReference type="EMBL" id="CAE1272186.1"/>
    </source>
</evidence>
<evidence type="ECO:0000256" key="4">
    <source>
        <dbReference type="ARBA" id="ARBA00022807"/>
    </source>
</evidence>
<dbReference type="PRINTS" id="PR00704">
    <property type="entry name" value="CALPAIN"/>
</dbReference>
<dbReference type="GO" id="GO:0006508">
    <property type="term" value="P:proteolysis"/>
    <property type="evidence" value="ECO:0007669"/>
    <property type="project" value="UniProtKB-KW"/>
</dbReference>
<gene>
    <name evidence="8" type="ORF">SPHA_37565</name>
</gene>
<keyword evidence="9" id="KW-1185">Reference proteome</keyword>
<evidence type="ECO:0000313" key="9">
    <source>
        <dbReference type="Proteomes" id="UP000597762"/>
    </source>
</evidence>
<evidence type="ECO:0000256" key="6">
    <source>
        <dbReference type="PROSITE-ProRule" id="PRU00239"/>
    </source>
</evidence>
<feature type="active site" evidence="5 6">
    <location>
        <position position="272"/>
    </location>
</feature>
<evidence type="ECO:0000256" key="1">
    <source>
        <dbReference type="ARBA" id="ARBA00007623"/>
    </source>
</evidence>
<dbReference type="GO" id="GO:0004198">
    <property type="term" value="F:calcium-dependent cysteine-type endopeptidase activity"/>
    <property type="evidence" value="ECO:0007669"/>
    <property type="project" value="InterPro"/>
</dbReference>
<protein>
    <submittedName>
        <fullName evidence="8">CAPNN</fullName>
        <ecNumber evidence="8">3.4.22.-</ecNumber>
    </submittedName>
</protein>
<evidence type="ECO:0000256" key="3">
    <source>
        <dbReference type="ARBA" id="ARBA00022801"/>
    </source>
</evidence>
<evidence type="ECO:0000256" key="2">
    <source>
        <dbReference type="ARBA" id="ARBA00022670"/>
    </source>
</evidence>
<organism evidence="8 9">
    <name type="scientific">Acanthosepion pharaonis</name>
    <name type="common">Pharaoh cuttlefish</name>
    <name type="synonym">Sepia pharaonis</name>
    <dbReference type="NCBI Taxonomy" id="158019"/>
    <lineage>
        <taxon>Eukaryota</taxon>
        <taxon>Metazoa</taxon>
        <taxon>Spiralia</taxon>
        <taxon>Lophotrochozoa</taxon>
        <taxon>Mollusca</taxon>
        <taxon>Cephalopoda</taxon>
        <taxon>Coleoidea</taxon>
        <taxon>Decapodiformes</taxon>
        <taxon>Sepiida</taxon>
        <taxon>Sepiina</taxon>
        <taxon>Sepiidae</taxon>
        <taxon>Acanthosepion</taxon>
    </lineage>
</organism>
<accession>A0A812CN42</accession>
<proteinExistence type="inferred from homology"/>
<dbReference type="PANTHER" id="PTHR10183">
    <property type="entry name" value="CALPAIN"/>
    <property type="match status" value="1"/>
</dbReference>
<comment type="caution">
    <text evidence="8">The sequence shown here is derived from an EMBL/GenBank/DDBJ whole genome shotgun (WGS) entry which is preliminary data.</text>
</comment>
<feature type="domain" description="Calpain catalytic" evidence="7">
    <location>
        <begin position="61"/>
        <end position="343"/>
    </location>
</feature>
<keyword evidence="2 6" id="KW-0645">Protease</keyword>
<dbReference type="PROSITE" id="PS00139">
    <property type="entry name" value="THIOL_PROTEASE_CYS"/>
    <property type="match status" value="1"/>
</dbReference>
<name>A0A812CN42_ACAPH</name>
<dbReference type="PROSITE" id="PS50203">
    <property type="entry name" value="CALPAIN_CAT"/>
    <property type="match status" value="1"/>
</dbReference>
<dbReference type="GO" id="GO:0005737">
    <property type="term" value="C:cytoplasm"/>
    <property type="evidence" value="ECO:0007669"/>
    <property type="project" value="TreeGrafter"/>
</dbReference>
<reference evidence="8" key="1">
    <citation type="submission" date="2021-01" db="EMBL/GenBank/DDBJ databases">
        <authorList>
            <person name="Li R."/>
            <person name="Bekaert M."/>
        </authorList>
    </citation>
    <scope>NUCLEOTIDE SEQUENCE</scope>
    <source>
        <strain evidence="8">Farmed</strain>
    </source>
</reference>
<dbReference type="SUPFAM" id="SSF54001">
    <property type="entry name" value="Cysteine proteinases"/>
    <property type="match status" value="1"/>
</dbReference>
<dbReference type="CDD" id="cd00044">
    <property type="entry name" value="CysPc"/>
    <property type="match status" value="1"/>
</dbReference>
<sequence length="419" mass="47196">MDSHGSETKFSIYVPARPGGGGRLANVTGRVSRKDKQNPFAGIEKQSYAEVIKTCQERGILFEDPEFPADDSSLYYKSGGNFSVEWKRPSEICQDPKFFVGGASRFDVKQGMLGDCWLLAAIASLTINKKVFYRVVPPEQYFNKNYTGCFRFNLWNQGKWVEILVDDRLPTQNGRLIYMHSVDENEFWSALLEKVYAKLNGSYESLKGGNTSEAMEDFTGGITEQIDLKDPPKKLFGIMQKAFQRCSMMGCSIDAVPGQTEAKLSNGLICGHAYSITGLNMNGLKTPSINGKILMVRIRNPWGESEWNGPWSDQSPEWRFIPDHEKKDMGLINDDDGEFWFALFFLRWAVEGNGGALVGEEGSLPYLVKLLVPLLFLLVKQGQIVPWSSLPAGSFLSLSHLLMPRGSRRRHILYFHQLL</sequence>
<comment type="similarity">
    <text evidence="1">Belongs to the peptidase C2 family.</text>
</comment>
<dbReference type="OrthoDB" id="424753at2759"/>
<dbReference type="EC" id="3.4.22.-" evidence="8"/>
<dbReference type="Gene3D" id="3.90.70.10">
    <property type="entry name" value="Cysteine proteinases"/>
    <property type="match status" value="1"/>
</dbReference>
<dbReference type="AlphaFoldDB" id="A0A812CN42"/>
<evidence type="ECO:0000259" key="7">
    <source>
        <dbReference type="PROSITE" id="PS50203"/>
    </source>
</evidence>
<dbReference type="Pfam" id="PF00648">
    <property type="entry name" value="Peptidase_C2"/>
    <property type="match status" value="1"/>
</dbReference>
<dbReference type="Proteomes" id="UP000597762">
    <property type="component" value="Unassembled WGS sequence"/>
</dbReference>
<feature type="active site" evidence="5 6">
    <location>
        <position position="300"/>
    </location>
</feature>
<dbReference type="InterPro" id="IPR038765">
    <property type="entry name" value="Papain-like_cys_pep_sf"/>
</dbReference>
<dbReference type="PANTHER" id="PTHR10183:SF433">
    <property type="entry name" value="CALPAIN-A-RELATED"/>
    <property type="match status" value="1"/>
</dbReference>
<keyword evidence="4 6" id="KW-0788">Thiol protease</keyword>
<dbReference type="InterPro" id="IPR000169">
    <property type="entry name" value="Pept_cys_AS"/>
</dbReference>
<dbReference type="InterPro" id="IPR001300">
    <property type="entry name" value="Peptidase_C2_calpain_cat"/>
</dbReference>
<feature type="active site" evidence="5 6">
    <location>
        <position position="116"/>
    </location>
</feature>
<dbReference type="InterPro" id="IPR022684">
    <property type="entry name" value="Calpain_cysteine_protease"/>
</dbReference>
<dbReference type="SMART" id="SM00230">
    <property type="entry name" value="CysPc"/>
    <property type="match status" value="1"/>
</dbReference>
<keyword evidence="3 6" id="KW-0378">Hydrolase</keyword>
<dbReference type="FunFam" id="3.90.70.10:FF:000001">
    <property type="entry name" value="Calpain-1 catalytic subunit"/>
    <property type="match status" value="1"/>
</dbReference>
<dbReference type="EMBL" id="CAHIKZ030001675">
    <property type="protein sequence ID" value="CAE1272186.1"/>
    <property type="molecule type" value="Genomic_DNA"/>
</dbReference>